<feature type="compositionally biased region" description="Polar residues" evidence="1">
    <location>
        <begin position="88"/>
        <end position="104"/>
    </location>
</feature>
<accession>A0A9P0ZUB9</accession>
<feature type="region of interest" description="Disordered" evidence="1">
    <location>
        <begin position="88"/>
        <end position="110"/>
    </location>
</feature>
<organism evidence="3 4">
    <name type="scientific">Cuscuta europaea</name>
    <name type="common">European dodder</name>
    <dbReference type="NCBI Taxonomy" id="41803"/>
    <lineage>
        <taxon>Eukaryota</taxon>
        <taxon>Viridiplantae</taxon>
        <taxon>Streptophyta</taxon>
        <taxon>Embryophyta</taxon>
        <taxon>Tracheophyta</taxon>
        <taxon>Spermatophyta</taxon>
        <taxon>Magnoliopsida</taxon>
        <taxon>eudicotyledons</taxon>
        <taxon>Gunneridae</taxon>
        <taxon>Pentapetalae</taxon>
        <taxon>asterids</taxon>
        <taxon>lamiids</taxon>
        <taxon>Solanales</taxon>
        <taxon>Convolvulaceae</taxon>
        <taxon>Cuscuteae</taxon>
        <taxon>Cuscuta</taxon>
        <taxon>Cuscuta subgen. Cuscuta</taxon>
    </lineage>
</organism>
<dbReference type="OrthoDB" id="1259016at2759"/>
<proteinExistence type="predicted"/>
<dbReference type="Pfam" id="PF13963">
    <property type="entry name" value="Transpos_assoc"/>
    <property type="match status" value="1"/>
</dbReference>
<evidence type="ECO:0000259" key="2">
    <source>
        <dbReference type="Pfam" id="PF13963"/>
    </source>
</evidence>
<evidence type="ECO:0000313" key="3">
    <source>
        <dbReference type="EMBL" id="CAH9111042.1"/>
    </source>
</evidence>
<gene>
    <name evidence="3" type="ORF">CEURO_LOCUS19069</name>
</gene>
<dbReference type="AlphaFoldDB" id="A0A9P0ZUB9"/>
<dbReference type="Proteomes" id="UP001152484">
    <property type="component" value="Unassembled WGS sequence"/>
</dbReference>
<name>A0A9P0ZUB9_CUSEU</name>
<dbReference type="InterPro" id="IPR029480">
    <property type="entry name" value="Transpos_assoc"/>
</dbReference>
<feature type="non-terminal residue" evidence="3">
    <location>
        <position position="110"/>
    </location>
</feature>
<reference evidence="3" key="1">
    <citation type="submission" date="2022-07" db="EMBL/GenBank/DDBJ databases">
        <authorList>
            <person name="Macas J."/>
            <person name="Novak P."/>
            <person name="Neumann P."/>
        </authorList>
    </citation>
    <scope>NUCLEOTIDE SEQUENCE</scope>
</reference>
<evidence type="ECO:0000256" key="1">
    <source>
        <dbReference type="SAM" id="MobiDB-lite"/>
    </source>
</evidence>
<evidence type="ECO:0000313" key="4">
    <source>
        <dbReference type="Proteomes" id="UP001152484"/>
    </source>
</evidence>
<dbReference type="EMBL" id="CAMAPE010000054">
    <property type="protein sequence ID" value="CAH9111042.1"/>
    <property type="molecule type" value="Genomic_DNA"/>
</dbReference>
<sequence length="110" mass="12742">MSHDRSWMYKRLARRGVLNEDFKEGVTEFIQAAVDLYPSGVIACPCRKCKNKKWLTWEIVRQHLFEKGFVEDYYVWAAHGEPNNSNGLVYLDESSSSRGNTSGAQYDPYK</sequence>
<keyword evidence="4" id="KW-1185">Reference proteome</keyword>
<feature type="domain" description="Transposase-associated" evidence="2">
    <location>
        <begin position="5"/>
        <end position="81"/>
    </location>
</feature>
<protein>
    <recommendedName>
        <fullName evidence="2">Transposase-associated domain-containing protein</fullName>
    </recommendedName>
</protein>
<comment type="caution">
    <text evidence="3">The sequence shown here is derived from an EMBL/GenBank/DDBJ whole genome shotgun (WGS) entry which is preliminary data.</text>
</comment>